<name>A0ACB8ERJ7_9SAUR</name>
<dbReference type="EMBL" id="CM037620">
    <property type="protein sequence ID" value="KAH7994859.1"/>
    <property type="molecule type" value="Genomic_DNA"/>
</dbReference>
<gene>
    <name evidence="1" type="ORF">K3G42_017297</name>
</gene>
<dbReference type="Proteomes" id="UP000827872">
    <property type="component" value="Linkage Group LG07"/>
</dbReference>
<protein>
    <submittedName>
        <fullName evidence="1">Uncharacterized protein</fullName>
    </submittedName>
</protein>
<reference evidence="1" key="1">
    <citation type="submission" date="2021-08" db="EMBL/GenBank/DDBJ databases">
        <title>The first chromosome-level gecko genome reveals the dynamic sex chromosomes of Neotropical dwarf geckos (Sphaerodactylidae: Sphaerodactylus).</title>
        <authorList>
            <person name="Pinto B.J."/>
            <person name="Keating S.E."/>
            <person name="Gamble T."/>
        </authorList>
    </citation>
    <scope>NUCLEOTIDE SEQUENCE</scope>
    <source>
        <strain evidence="1">TG3544</strain>
    </source>
</reference>
<sequence length="218" mass="23720">MAPAKSSGTKAPKKGQDATGLKAQKQKAAKVVNGAPTKKAKGSRAEPAVQLAPGISTQATCRGGNPAVAPRPRVDEGAWSSRQPVYSEESMEFSSTGSEEEEEWKRSHGSRTRRRRTSKHRCSRKHHDTSYSSELSSDKDSAQADGFYWVSREGIPSLPPPLAKCHDLSLGLPQDGTDHDSVMSNGELLQDPPGWHLPKKVKERALDGYYVDIFILLG</sequence>
<evidence type="ECO:0000313" key="2">
    <source>
        <dbReference type="Proteomes" id="UP000827872"/>
    </source>
</evidence>
<keyword evidence="2" id="KW-1185">Reference proteome</keyword>
<evidence type="ECO:0000313" key="1">
    <source>
        <dbReference type="EMBL" id="KAH7994859.1"/>
    </source>
</evidence>
<organism evidence="1 2">
    <name type="scientific">Sphaerodactylus townsendi</name>
    <dbReference type="NCBI Taxonomy" id="933632"/>
    <lineage>
        <taxon>Eukaryota</taxon>
        <taxon>Metazoa</taxon>
        <taxon>Chordata</taxon>
        <taxon>Craniata</taxon>
        <taxon>Vertebrata</taxon>
        <taxon>Euteleostomi</taxon>
        <taxon>Lepidosauria</taxon>
        <taxon>Squamata</taxon>
        <taxon>Bifurcata</taxon>
        <taxon>Gekkota</taxon>
        <taxon>Sphaerodactylidae</taxon>
        <taxon>Sphaerodactylus</taxon>
    </lineage>
</organism>
<comment type="caution">
    <text evidence="1">The sequence shown here is derived from an EMBL/GenBank/DDBJ whole genome shotgun (WGS) entry which is preliminary data.</text>
</comment>
<accession>A0ACB8ERJ7</accession>
<proteinExistence type="predicted"/>